<keyword evidence="3 5" id="KW-0418">Kinase</keyword>
<dbReference type="PROSITE" id="PS50052">
    <property type="entry name" value="GUANYLATE_KINASE_2"/>
    <property type="match status" value="1"/>
</dbReference>
<accession>A0A133XSD4</accession>
<dbReference type="PANTHER" id="PTHR23117:SF13">
    <property type="entry name" value="GUANYLATE KINASE"/>
    <property type="match status" value="1"/>
</dbReference>
<comment type="similarity">
    <text evidence="1">Belongs to the guanylate kinase family.</text>
</comment>
<evidence type="ECO:0000256" key="1">
    <source>
        <dbReference type="ARBA" id="ARBA00005790"/>
    </source>
</evidence>
<sequence length="142" mass="15847">MSQTQFDEHLRKGDFLEWARVHGHCYATPKSEVDACLAKGQSVILEIDVQGALQVKERIPEAVLIFIEPPSLEVLAQRLRNRHTEAEKDIELRLANASKELSLADKYDARIVNDDLATAARELASCIRRYEAGDTTAAATTK</sequence>
<dbReference type="STRING" id="1393034.HMPREF3192_01071"/>
<feature type="domain" description="Guanylate kinase-like" evidence="4">
    <location>
        <begin position="1"/>
        <end position="128"/>
    </location>
</feature>
<keyword evidence="6" id="KW-1185">Reference proteome</keyword>
<keyword evidence="2" id="KW-0808">Transferase</keyword>
<evidence type="ECO:0000313" key="5">
    <source>
        <dbReference type="EMBL" id="KXB33842.1"/>
    </source>
</evidence>
<dbReference type="AlphaFoldDB" id="A0A133XSD4"/>
<evidence type="ECO:0000256" key="3">
    <source>
        <dbReference type="ARBA" id="ARBA00022777"/>
    </source>
</evidence>
<evidence type="ECO:0000256" key="2">
    <source>
        <dbReference type="ARBA" id="ARBA00022679"/>
    </source>
</evidence>
<dbReference type="SMART" id="SM00072">
    <property type="entry name" value="GuKc"/>
    <property type="match status" value="1"/>
</dbReference>
<reference evidence="6" key="1">
    <citation type="submission" date="2016-01" db="EMBL/GenBank/DDBJ databases">
        <authorList>
            <person name="Mitreva M."/>
            <person name="Pepin K.H."/>
            <person name="Mihindukulasuriya K.A."/>
            <person name="Fulton R."/>
            <person name="Fronick C."/>
            <person name="O'Laughlin M."/>
            <person name="Miner T."/>
            <person name="Herter B."/>
            <person name="Rosa B.A."/>
            <person name="Cordes M."/>
            <person name="Tomlinson C."/>
            <person name="Wollam A."/>
            <person name="Palsikar V.B."/>
            <person name="Mardis E.R."/>
            <person name="Wilson R.K."/>
        </authorList>
    </citation>
    <scope>NUCLEOTIDE SEQUENCE [LARGE SCALE GENOMIC DNA]</scope>
    <source>
        <strain evidence="6">DNF00019</strain>
    </source>
</reference>
<evidence type="ECO:0000313" key="6">
    <source>
        <dbReference type="Proteomes" id="UP000070675"/>
    </source>
</evidence>
<dbReference type="EMBL" id="LSCR01000029">
    <property type="protein sequence ID" value="KXB33842.1"/>
    <property type="molecule type" value="Genomic_DNA"/>
</dbReference>
<dbReference type="Gene3D" id="3.40.50.300">
    <property type="entry name" value="P-loop containing nucleotide triphosphate hydrolases"/>
    <property type="match status" value="1"/>
</dbReference>
<dbReference type="Proteomes" id="UP000070675">
    <property type="component" value="Unassembled WGS sequence"/>
</dbReference>
<dbReference type="CDD" id="cd00071">
    <property type="entry name" value="GMPK"/>
    <property type="match status" value="1"/>
</dbReference>
<dbReference type="SUPFAM" id="SSF52540">
    <property type="entry name" value="P-loop containing nucleoside triphosphate hydrolases"/>
    <property type="match status" value="1"/>
</dbReference>
<dbReference type="GO" id="GO:0004385">
    <property type="term" value="F:GMP kinase activity"/>
    <property type="evidence" value="ECO:0007669"/>
    <property type="project" value="TreeGrafter"/>
</dbReference>
<name>A0A133XSD4_9ACTN</name>
<proteinExistence type="inferred from homology"/>
<dbReference type="PATRIC" id="fig|1393034.3.peg.1039"/>
<gene>
    <name evidence="5" type="ORF">HMPREF3192_01071</name>
</gene>
<organism evidence="5 6">
    <name type="scientific">Atopobium deltae</name>
    <dbReference type="NCBI Taxonomy" id="1393034"/>
    <lineage>
        <taxon>Bacteria</taxon>
        <taxon>Bacillati</taxon>
        <taxon>Actinomycetota</taxon>
        <taxon>Coriobacteriia</taxon>
        <taxon>Coriobacteriales</taxon>
        <taxon>Atopobiaceae</taxon>
        <taxon>Atopobium</taxon>
    </lineage>
</organism>
<dbReference type="PANTHER" id="PTHR23117">
    <property type="entry name" value="GUANYLATE KINASE-RELATED"/>
    <property type="match status" value="1"/>
</dbReference>
<dbReference type="InterPro" id="IPR027417">
    <property type="entry name" value="P-loop_NTPase"/>
</dbReference>
<protein>
    <submittedName>
        <fullName evidence="5">Putative guanylate kinase</fullName>
    </submittedName>
</protein>
<dbReference type="InterPro" id="IPR008145">
    <property type="entry name" value="GK/Ca_channel_bsu"/>
</dbReference>
<comment type="caution">
    <text evidence="5">The sequence shown here is derived from an EMBL/GenBank/DDBJ whole genome shotgun (WGS) entry which is preliminary data.</text>
</comment>
<dbReference type="GO" id="GO:0005829">
    <property type="term" value="C:cytosol"/>
    <property type="evidence" value="ECO:0007669"/>
    <property type="project" value="TreeGrafter"/>
</dbReference>
<evidence type="ECO:0000259" key="4">
    <source>
        <dbReference type="PROSITE" id="PS50052"/>
    </source>
</evidence>
<dbReference type="InterPro" id="IPR008144">
    <property type="entry name" value="Guanylate_kin-like_dom"/>
</dbReference>
<dbReference type="Pfam" id="PF00625">
    <property type="entry name" value="Guanylate_kin"/>
    <property type="match status" value="1"/>
</dbReference>